<evidence type="ECO:0000313" key="2">
    <source>
        <dbReference type="Proteomes" id="UP000243378"/>
    </source>
</evidence>
<dbReference type="EMBL" id="FNBM01000010">
    <property type="protein sequence ID" value="SDG37168.1"/>
    <property type="molecule type" value="Genomic_DNA"/>
</dbReference>
<proteinExistence type="predicted"/>
<gene>
    <name evidence="1" type="ORF">SAMN05216381_3824</name>
</gene>
<sequence>MSRSLCLTRDYLGMTTRIECAVLPLAGDRGLWTLICVAGMSARQPSAVKAQGPFHGPSVVETLLEEIAESLASQGYAACDEPPIWRLHAQAELRRLNASGAHWAGVELSLPDS</sequence>
<name>A0A1G7TPB0_9GAMM</name>
<dbReference type="STRING" id="640205.SAMN05216381_3824"/>
<dbReference type="InterPro" id="IPR056903">
    <property type="entry name" value="PA4575-like"/>
</dbReference>
<organism evidence="1 2">
    <name type="scientific">Phytopseudomonas seleniipraecipitans</name>
    <dbReference type="NCBI Taxonomy" id="640205"/>
    <lineage>
        <taxon>Bacteria</taxon>
        <taxon>Pseudomonadati</taxon>
        <taxon>Pseudomonadota</taxon>
        <taxon>Gammaproteobacteria</taxon>
        <taxon>Pseudomonadales</taxon>
        <taxon>Pseudomonadaceae</taxon>
        <taxon>Phytopseudomonas</taxon>
    </lineage>
</organism>
<evidence type="ECO:0000313" key="1">
    <source>
        <dbReference type="EMBL" id="SDG37168.1"/>
    </source>
</evidence>
<dbReference type="Proteomes" id="UP000243378">
    <property type="component" value="Unassembled WGS sequence"/>
</dbReference>
<dbReference type="RefSeq" id="WP_092371075.1">
    <property type="nucleotide sequence ID" value="NZ_FNBM01000010.1"/>
</dbReference>
<protein>
    <submittedName>
        <fullName evidence="1">Uncharacterized protein</fullName>
    </submittedName>
</protein>
<accession>A0A1G7TPB0</accession>
<dbReference type="AlphaFoldDB" id="A0A1G7TPB0"/>
<reference evidence="1 2" key="1">
    <citation type="submission" date="2016-10" db="EMBL/GenBank/DDBJ databases">
        <authorList>
            <person name="de Groot N.N."/>
        </authorList>
    </citation>
    <scope>NUCLEOTIDE SEQUENCE [LARGE SCALE GENOMIC DNA]</scope>
    <source>
        <strain evidence="1 2">LMG 25475</strain>
    </source>
</reference>
<dbReference type="Pfam" id="PF24876">
    <property type="entry name" value="PA4575"/>
    <property type="match status" value="1"/>
</dbReference>
<dbReference type="OrthoDB" id="6914861at2"/>